<dbReference type="PANTHER" id="PTHR12080">
    <property type="entry name" value="SIGNALING LYMPHOCYTIC ACTIVATION MOLECULE"/>
    <property type="match status" value="1"/>
</dbReference>
<evidence type="ECO:0000256" key="2">
    <source>
        <dbReference type="ARBA" id="ARBA00022729"/>
    </source>
</evidence>
<keyword evidence="5" id="KW-1133">Transmembrane helix</keyword>
<reference evidence="8" key="2">
    <citation type="submission" date="2025-09" db="UniProtKB">
        <authorList>
            <consortium name="Ensembl"/>
        </authorList>
    </citation>
    <scope>IDENTIFICATION</scope>
</reference>
<dbReference type="Proteomes" id="UP000694544">
    <property type="component" value="Unplaced"/>
</dbReference>
<keyword evidence="9" id="KW-1185">Reference proteome</keyword>
<keyword evidence="3 5" id="KW-0472">Membrane</keyword>
<evidence type="ECO:0000256" key="4">
    <source>
        <dbReference type="ARBA" id="ARBA00023180"/>
    </source>
</evidence>
<dbReference type="GO" id="GO:0042288">
    <property type="term" value="F:MHC class I protein binding"/>
    <property type="evidence" value="ECO:0007669"/>
    <property type="project" value="TreeGrafter"/>
</dbReference>
<evidence type="ECO:0000259" key="7">
    <source>
        <dbReference type="PROSITE" id="PS50835"/>
    </source>
</evidence>
<keyword evidence="2 6" id="KW-0732">Signal</keyword>
<dbReference type="PROSITE" id="PS50835">
    <property type="entry name" value="IG_LIKE"/>
    <property type="match status" value="1"/>
</dbReference>
<sequence>MLGQVLAFTLLLLTKGHQGQGSADHVVGISGEPVWLRPTSLQTNIYSAKWKIQPYSNSSNCFTWSWSNNSGRIEVRETLGQTPNCFNKSLNFTNKDFTLLIKAAQPQDSGLYILEFTTPSGKVQEHKFQVSIFDRVEKPNLVEKWKVLDGGICQVTLSCSVTRGGDVSYAWYRGSNLIQIPGNQTELVDKVDVNGLHLYTCNVSNPVSWASHSLQLTQGCQSDQDFTFLFILVSIMILLVALFLGTLTCFYVWRRKRKQSRKCRVPRCVA</sequence>
<feature type="transmembrane region" description="Helical" evidence="5">
    <location>
        <begin position="226"/>
        <end position="253"/>
    </location>
</feature>
<feature type="signal peptide" evidence="6">
    <location>
        <begin position="1"/>
        <end position="19"/>
    </location>
</feature>
<name>A0A8C6ECL7_MOSMO</name>
<keyword evidence="5" id="KW-0812">Transmembrane</keyword>
<dbReference type="InterPro" id="IPR024303">
    <property type="entry name" value="NK_rcpt_2B4_Ig_dom"/>
</dbReference>
<dbReference type="InterPro" id="IPR015631">
    <property type="entry name" value="CD2/SLAM_rcpt"/>
</dbReference>
<dbReference type="AlphaFoldDB" id="A0A8C6ECL7"/>
<comment type="subcellular location">
    <subcellularLocation>
        <location evidence="1">Membrane</location>
    </subcellularLocation>
</comment>
<dbReference type="Pfam" id="PF11465">
    <property type="entry name" value="Receptor_2B4"/>
    <property type="match status" value="1"/>
</dbReference>
<dbReference type="Ensembl" id="ENSMMST00000031242.1">
    <property type="protein sequence ID" value="ENSMMSP00000028360.1"/>
    <property type="gene ID" value="ENSMMSG00000021273.1"/>
</dbReference>
<evidence type="ECO:0000256" key="3">
    <source>
        <dbReference type="ARBA" id="ARBA00023136"/>
    </source>
</evidence>
<proteinExistence type="predicted"/>
<protein>
    <recommendedName>
        <fullName evidence="7">Ig-like domain-containing protein</fullName>
    </recommendedName>
</protein>
<dbReference type="InterPro" id="IPR036179">
    <property type="entry name" value="Ig-like_dom_sf"/>
</dbReference>
<dbReference type="InterPro" id="IPR007110">
    <property type="entry name" value="Ig-like_dom"/>
</dbReference>
<evidence type="ECO:0000313" key="8">
    <source>
        <dbReference type="Ensembl" id="ENSMMSP00000028360.1"/>
    </source>
</evidence>
<feature type="domain" description="Ig-like" evidence="7">
    <location>
        <begin position="139"/>
        <end position="217"/>
    </location>
</feature>
<dbReference type="GO" id="GO:0002323">
    <property type="term" value="P:natural killer cell activation involved in immune response"/>
    <property type="evidence" value="ECO:0007669"/>
    <property type="project" value="TreeGrafter"/>
</dbReference>
<dbReference type="PANTHER" id="PTHR12080:SF56">
    <property type="entry name" value="NATURAL KILLER CELL RECEPTOR 2B4"/>
    <property type="match status" value="1"/>
</dbReference>
<dbReference type="SUPFAM" id="SSF48726">
    <property type="entry name" value="Immunoglobulin"/>
    <property type="match status" value="2"/>
</dbReference>
<keyword evidence="4" id="KW-0325">Glycoprotein</keyword>
<evidence type="ECO:0000256" key="5">
    <source>
        <dbReference type="SAM" id="Phobius"/>
    </source>
</evidence>
<reference evidence="8" key="1">
    <citation type="submission" date="2025-08" db="UniProtKB">
        <authorList>
            <consortium name="Ensembl"/>
        </authorList>
    </citation>
    <scope>IDENTIFICATION</scope>
</reference>
<organism evidence="8 9">
    <name type="scientific">Moschus moschiferus</name>
    <name type="common">Siberian musk deer</name>
    <name type="synonym">Moschus sibiricus</name>
    <dbReference type="NCBI Taxonomy" id="68415"/>
    <lineage>
        <taxon>Eukaryota</taxon>
        <taxon>Metazoa</taxon>
        <taxon>Chordata</taxon>
        <taxon>Craniata</taxon>
        <taxon>Vertebrata</taxon>
        <taxon>Euteleostomi</taxon>
        <taxon>Mammalia</taxon>
        <taxon>Eutheria</taxon>
        <taxon>Laurasiatheria</taxon>
        <taxon>Artiodactyla</taxon>
        <taxon>Ruminantia</taxon>
        <taxon>Pecora</taxon>
        <taxon>Moschidae</taxon>
        <taxon>Moschus</taxon>
    </lineage>
</organism>
<dbReference type="Gene3D" id="2.60.40.10">
    <property type="entry name" value="Immunoglobulins"/>
    <property type="match status" value="2"/>
</dbReference>
<evidence type="ECO:0000313" key="9">
    <source>
        <dbReference type="Proteomes" id="UP000694544"/>
    </source>
</evidence>
<evidence type="ECO:0000256" key="1">
    <source>
        <dbReference type="ARBA" id="ARBA00004370"/>
    </source>
</evidence>
<dbReference type="InterPro" id="IPR013783">
    <property type="entry name" value="Ig-like_fold"/>
</dbReference>
<dbReference type="GeneTree" id="ENSGT01030000234540"/>
<feature type="chain" id="PRO_5034913182" description="Ig-like domain-containing protein" evidence="6">
    <location>
        <begin position="20"/>
        <end position="270"/>
    </location>
</feature>
<accession>A0A8C6ECL7</accession>
<dbReference type="GO" id="GO:0009897">
    <property type="term" value="C:external side of plasma membrane"/>
    <property type="evidence" value="ECO:0007669"/>
    <property type="project" value="TreeGrafter"/>
</dbReference>
<evidence type="ECO:0000256" key="6">
    <source>
        <dbReference type="SAM" id="SignalP"/>
    </source>
</evidence>